<keyword evidence="4" id="KW-0540">Nuclease</keyword>
<dbReference type="PANTHER" id="PTHR22930:SF269">
    <property type="entry name" value="NUCLEASE HARBI1-LIKE PROTEIN"/>
    <property type="match status" value="1"/>
</dbReference>
<keyword evidence="10" id="KW-1185">Reference proteome</keyword>
<dbReference type="EMBL" id="JARBHB010000008">
    <property type="protein sequence ID" value="KAJ8877495.1"/>
    <property type="molecule type" value="Genomic_DNA"/>
</dbReference>
<evidence type="ECO:0000259" key="8">
    <source>
        <dbReference type="Pfam" id="PF13359"/>
    </source>
</evidence>
<dbReference type="Proteomes" id="UP001159363">
    <property type="component" value="Chromosome 7"/>
</dbReference>
<keyword evidence="5" id="KW-0479">Metal-binding</keyword>
<accession>A0ABQ9GZP7</accession>
<feature type="domain" description="DDE Tnp4" evidence="8">
    <location>
        <begin position="133"/>
        <end position="284"/>
    </location>
</feature>
<evidence type="ECO:0000256" key="4">
    <source>
        <dbReference type="ARBA" id="ARBA00022722"/>
    </source>
</evidence>
<dbReference type="InterPro" id="IPR027806">
    <property type="entry name" value="HARBI1_dom"/>
</dbReference>
<protein>
    <recommendedName>
        <fullName evidence="8">DDE Tnp4 domain-containing protein</fullName>
    </recommendedName>
</protein>
<organism evidence="9 10">
    <name type="scientific">Dryococelus australis</name>
    <dbReference type="NCBI Taxonomy" id="614101"/>
    <lineage>
        <taxon>Eukaryota</taxon>
        <taxon>Metazoa</taxon>
        <taxon>Ecdysozoa</taxon>
        <taxon>Arthropoda</taxon>
        <taxon>Hexapoda</taxon>
        <taxon>Insecta</taxon>
        <taxon>Pterygota</taxon>
        <taxon>Neoptera</taxon>
        <taxon>Polyneoptera</taxon>
        <taxon>Phasmatodea</taxon>
        <taxon>Verophasmatodea</taxon>
        <taxon>Anareolatae</taxon>
        <taxon>Phasmatidae</taxon>
        <taxon>Eurycanthinae</taxon>
        <taxon>Dryococelus</taxon>
    </lineage>
</organism>
<evidence type="ECO:0000256" key="5">
    <source>
        <dbReference type="ARBA" id="ARBA00022723"/>
    </source>
</evidence>
<evidence type="ECO:0000256" key="7">
    <source>
        <dbReference type="ARBA" id="ARBA00023242"/>
    </source>
</evidence>
<evidence type="ECO:0000256" key="2">
    <source>
        <dbReference type="ARBA" id="ARBA00004123"/>
    </source>
</evidence>
<comment type="subcellular location">
    <subcellularLocation>
        <location evidence="2">Nucleus</location>
    </subcellularLocation>
</comment>
<evidence type="ECO:0000313" key="10">
    <source>
        <dbReference type="Proteomes" id="UP001159363"/>
    </source>
</evidence>
<gene>
    <name evidence="9" type="ORF">PR048_021950</name>
</gene>
<keyword evidence="7" id="KW-0539">Nucleus</keyword>
<dbReference type="PANTHER" id="PTHR22930">
    <property type="match status" value="1"/>
</dbReference>
<name>A0ABQ9GZP7_9NEOP</name>
<reference evidence="9 10" key="1">
    <citation type="submission" date="2023-02" db="EMBL/GenBank/DDBJ databases">
        <title>LHISI_Scaffold_Assembly.</title>
        <authorList>
            <person name="Stuart O.P."/>
            <person name="Cleave R."/>
            <person name="Magrath M.J.L."/>
            <person name="Mikheyev A.S."/>
        </authorList>
    </citation>
    <scope>NUCLEOTIDE SEQUENCE [LARGE SCALE GENOMIC DNA]</scope>
    <source>
        <strain evidence="9">Daus_M_001</strain>
        <tissue evidence="9">Leg muscle</tissue>
    </source>
</reference>
<dbReference type="Pfam" id="PF13359">
    <property type="entry name" value="DDE_Tnp_4"/>
    <property type="match status" value="1"/>
</dbReference>
<dbReference type="InterPro" id="IPR045249">
    <property type="entry name" value="HARBI1-like"/>
</dbReference>
<evidence type="ECO:0000256" key="3">
    <source>
        <dbReference type="ARBA" id="ARBA00006958"/>
    </source>
</evidence>
<evidence type="ECO:0000256" key="6">
    <source>
        <dbReference type="ARBA" id="ARBA00022801"/>
    </source>
</evidence>
<comment type="similarity">
    <text evidence="3">Belongs to the HARBI1 family.</text>
</comment>
<proteinExistence type="inferred from homology"/>
<evidence type="ECO:0000313" key="9">
    <source>
        <dbReference type="EMBL" id="KAJ8877495.1"/>
    </source>
</evidence>
<comment type="cofactor">
    <cofactor evidence="1">
        <name>a divalent metal cation</name>
        <dbReference type="ChEBI" id="CHEBI:60240"/>
    </cofactor>
</comment>
<sequence length="359" mass="40838">MFTNQVGMTNNDYDFDFVYVASQDLHFLRLQQLAHFQDVSSRLENVSLLGIEFSKNLKHVKYMYLASGCSFADLHDVYRLGKSTTIEIVHVVCKEIWKKLETKVMAEPTEERRCEISNDFEKCANFPNCVGAIDGKHIRITKPKDSGSLYYNYKNYFSTVWFGLCDANYCSIATEVAAYGKSTDSATFQNSVLYKVCTVDQTPLAHVIVGDEAFSLTENVMLPFSGKTLTYKKIIFNYRLSRARRYIECTFGILASKWRIFHGPLNVYNDFVEEIVKACCVLHNYVEIRDGYSPHVPNFIAFLNFADEQLGVEAFVLHFGLVTATVACELDGSYGTQVNEAVRQSRYSEGTATWSRLSP</sequence>
<comment type="caution">
    <text evidence="9">The sequence shown here is derived from an EMBL/GenBank/DDBJ whole genome shotgun (WGS) entry which is preliminary data.</text>
</comment>
<keyword evidence="6" id="KW-0378">Hydrolase</keyword>
<evidence type="ECO:0000256" key="1">
    <source>
        <dbReference type="ARBA" id="ARBA00001968"/>
    </source>
</evidence>